<evidence type="ECO:0000313" key="5">
    <source>
        <dbReference type="Proteomes" id="UP001152759"/>
    </source>
</evidence>
<dbReference type="EMBL" id="OU963863">
    <property type="protein sequence ID" value="CAH0383949.1"/>
    <property type="molecule type" value="Genomic_DNA"/>
</dbReference>
<evidence type="ECO:0000259" key="3">
    <source>
        <dbReference type="PROSITE" id="PS50853"/>
    </source>
</evidence>
<dbReference type="Proteomes" id="UP001152759">
    <property type="component" value="Chromosome 2"/>
</dbReference>
<feature type="chain" id="PRO_5040493356" description="Fibronectin type-III domain-containing protein" evidence="2">
    <location>
        <begin position="20"/>
        <end position="304"/>
    </location>
</feature>
<sequence>MNLRALVFFNLGTIFLAAGRNVISDEYFNTVPGATVTFHCPNYDAATPRIYAVDEAVITPELTDHDMISDTGFIVLANVNENDSKMYVCAVPGVKDYAQVRIHVKVKDKSLQSSQELIDIPSFRRFPMVGAAAKAKRRQQKKKRRKKYLTEDETTTALPSTTTTKPPTTTDLAENPDNPPGAKPDELEEYKNRTELRKTLYPPSKPTVMKVSDTEVQVKWSINIMKDHPVKYFMIQYVEKNRLDMVLGGGNECHDVENVLTSLYWHNFDRLMPGHSYQFRVAAVYDAPDEISVLSKSSEWIDIK</sequence>
<accession>A0A9P0F0R1</accession>
<dbReference type="SUPFAM" id="SSF49265">
    <property type="entry name" value="Fibronectin type III"/>
    <property type="match status" value="1"/>
</dbReference>
<dbReference type="InterPro" id="IPR036179">
    <property type="entry name" value="Ig-like_dom_sf"/>
</dbReference>
<feature type="region of interest" description="Disordered" evidence="1">
    <location>
        <begin position="131"/>
        <end position="196"/>
    </location>
</feature>
<dbReference type="Pfam" id="PF00041">
    <property type="entry name" value="fn3"/>
    <property type="match status" value="1"/>
</dbReference>
<feature type="compositionally biased region" description="Low complexity" evidence="1">
    <location>
        <begin position="155"/>
        <end position="173"/>
    </location>
</feature>
<dbReference type="SMART" id="SM00060">
    <property type="entry name" value="FN3"/>
    <property type="match status" value="1"/>
</dbReference>
<dbReference type="CDD" id="cd00063">
    <property type="entry name" value="FN3"/>
    <property type="match status" value="1"/>
</dbReference>
<feature type="compositionally biased region" description="Basic residues" evidence="1">
    <location>
        <begin position="134"/>
        <end position="147"/>
    </location>
</feature>
<dbReference type="SUPFAM" id="SSF48726">
    <property type="entry name" value="Immunoglobulin"/>
    <property type="match status" value="1"/>
</dbReference>
<dbReference type="InterPro" id="IPR003961">
    <property type="entry name" value="FN3_dom"/>
</dbReference>
<reference evidence="4" key="1">
    <citation type="submission" date="2021-12" db="EMBL/GenBank/DDBJ databases">
        <authorList>
            <person name="King R."/>
        </authorList>
    </citation>
    <scope>NUCLEOTIDE SEQUENCE</scope>
</reference>
<evidence type="ECO:0000256" key="1">
    <source>
        <dbReference type="SAM" id="MobiDB-lite"/>
    </source>
</evidence>
<dbReference type="InterPro" id="IPR013783">
    <property type="entry name" value="Ig-like_fold"/>
</dbReference>
<organism evidence="4 5">
    <name type="scientific">Bemisia tabaci</name>
    <name type="common">Sweetpotato whitefly</name>
    <name type="synonym">Aleurodes tabaci</name>
    <dbReference type="NCBI Taxonomy" id="7038"/>
    <lineage>
        <taxon>Eukaryota</taxon>
        <taxon>Metazoa</taxon>
        <taxon>Ecdysozoa</taxon>
        <taxon>Arthropoda</taxon>
        <taxon>Hexapoda</taxon>
        <taxon>Insecta</taxon>
        <taxon>Pterygota</taxon>
        <taxon>Neoptera</taxon>
        <taxon>Paraneoptera</taxon>
        <taxon>Hemiptera</taxon>
        <taxon>Sternorrhyncha</taxon>
        <taxon>Aleyrodoidea</taxon>
        <taxon>Aleyrodidae</taxon>
        <taxon>Aleyrodinae</taxon>
        <taxon>Bemisia</taxon>
    </lineage>
</organism>
<feature type="domain" description="Fibronectin type-III" evidence="3">
    <location>
        <begin position="202"/>
        <end position="304"/>
    </location>
</feature>
<protein>
    <recommendedName>
        <fullName evidence="3">Fibronectin type-III domain-containing protein</fullName>
    </recommendedName>
</protein>
<keyword evidence="5" id="KW-1185">Reference proteome</keyword>
<evidence type="ECO:0000313" key="4">
    <source>
        <dbReference type="EMBL" id="CAH0383949.1"/>
    </source>
</evidence>
<proteinExistence type="predicted"/>
<feature type="compositionally biased region" description="Basic and acidic residues" evidence="1">
    <location>
        <begin position="183"/>
        <end position="196"/>
    </location>
</feature>
<dbReference type="Gene3D" id="2.60.40.10">
    <property type="entry name" value="Immunoglobulins"/>
    <property type="match status" value="1"/>
</dbReference>
<dbReference type="AlphaFoldDB" id="A0A9P0F0R1"/>
<name>A0A9P0F0R1_BEMTA</name>
<gene>
    <name evidence="4" type="ORF">BEMITA_LOCUS3336</name>
</gene>
<dbReference type="InterPro" id="IPR036116">
    <property type="entry name" value="FN3_sf"/>
</dbReference>
<keyword evidence="2" id="KW-0732">Signal</keyword>
<feature type="signal peptide" evidence="2">
    <location>
        <begin position="1"/>
        <end position="19"/>
    </location>
</feature>
<dbReference type="PROSITE" id="PS50853">
    <property type="entry name" value="FN3"/>
    <property type="match status" value="1"/>
</dbReference>
<evidence type="ECO:0000256" key="2">
    <source>
        <dbReference type="SAM" id="SignalP"/>
    </source>
</evidence>